<sequence length="71" mass="7572">MSTQTGIAPQINPSPSEPTIAPVQQIETTEDASSSNVTAPESEPTIAPQQICYLFLDKPPITCSIELRSNS</sequence>
<protein>
    <submittedName>
        <fullName evidence="1">Uncharacterized protein</fullName>
    </submittedName>
</protein>
<proteinExistence type="predicted"/>
<gene>
    <name evidence="1" type="ORF">MJO28_000265</name>
</gene>
<dbReference type="Proteomes" id="UP001060170">
    <property type="component" value="Chromosome 1"/>
</dbReference>
<name>A0ACC0EXD7_9BASI</name>
<accession>A0ACC0EXD7</accession>
<keyword evidence="2" id="KW-1185">Reference proteome</keyword>
<reference evidence="2" key="2">
    <citation type="journal article" date="2018" name="Mol. Plant Microbe Interact.">
        <title>Genome sequence resources for the wheat stripe rust pathogen (Puccinia striiformis f. sp. tritici) and the barley stripe rust pathogen (Puccinia striiformis f. sp. hordei).</title>
        <authorList>
            <person name="Xia C."/>
            <person name="Wang M."/>
            <person name="Yin C."/>
            <person name="Cornejo O.E."/>
            <person name="Hulbert S.H."/>
            <person name="Chen X."/>
        </authorList>
    </citation>
    <scope>NUCLEOTIDE SEQUENCE [LARGE SCALE GENOMIC DNA]</scope>
    <source>
        <strain evidence="2">93-210</strain>
    </source>
</reference>
<evidence type="ECO:0000313" key="2">
    <source>
        <dbReference type="Proteomes" id="UP001060170"/>
    </source>
</evidence>
<organism evidence="1 2">
    <name type="scientific">Puccinia striiformis f. sp. tritici</name>
    <dbReference type="NCBI Taxonomy" id="168172"/>
    <lineage>
        <taxon>Eukaryota</taxon>
        <taxon>Fungi</taxon>
        <taxon>Dikarya</taxon>
        <taxon>Basidiomycota</taxon>
        <taxon>Pucciniomycotina</taxon>
        <taxon>Pucciniomycetes</taxon>
        <taxon>Pucciniales</taxon>
        <taxon>Pucciniaceae</taxon>
        <taxon>Puccinia</taxon>
    </lineage>
</organism>
<evidence type="ECO:0000313" key="1">
    <source>
        <dbReference type="EMBL" id="KAI7962171.1"/>
    </source>
</evidence>
<dbReference type="EMBL" id="CM045865">
    <property type="protein sequence ID" value="KAI7962171.1"/>
    <property type="molecule type" value="Genomic_DNA"/>
</dbReference>
<reference evidence="1 2" key="3">
    <citation type="journal article" date="2022" name="Microbiol. Spectr.">
        <title>Folding features and dynamics of 3D genome architecture in plant fungal pathogens.</title>
        <authorList>
            <person name="Xia C."/>
        </authorList>
    </citation>
    <scope>NUCLEOTIDE SEQUENCE [LARGE SCALE GENOMIC DNA]</scope>
    <source>
        <strain evidence="1 2">93-210</strain>
    </source>
</reference>
<comment type="caution">
    <text evidence="1">The sequence shown here is derived from an EMBL/GenBank/DDBJ whole genome shotgun (WGS) entry which is preliminary data.</text>
</comment>
<reference evidence="2" key="1">
    <citation type="journal article" date="2018" name="BMC Genomics">
        <title>Genomic insights into host adaptation between the wheat stripe rust pathogen (Puccinia striiformis f. sp. tritici) and the barley stripe rust pathogen (Puccinia striiformis f. sp. hordei).</title>
        <authorList>
            <person name="Xia C."/>
            <person name="Wang M."/>
            <person name="Yin C."/>
            <person name="Cornejo O.E."/>
            <person name="Hulbert S.H."/>
            <person name="Chen X."/>
        </authorList>
    </citation>
    <scope>NUCLEOTIDE SEQUENCE [LARGE SCALE GENOMIC DNA]</scope>
    <source>
        <strain evidence="2">93-210</strain>
    </source>
</reference>